<dbReference type="Proteomes" id="UP000054538">
    <property type="component" value="Unassembled WGS sequence"/>
</dbReference>
<keyword evidence="2" id="KW-1185">Reference proteome</keyword>
<protein>
    <submittedName>
        <fullName evidence="1">Uncharacterized protein</fullName>
    </submittedName>
</protein>
<organism evidence="1 2">
    <name type="scientific">Paxillus rubicundulus Ve08.2h10</name>
    <dbReference type="NCBI Taxonomy" id="930991"/>
    <lineage>
        <taxon>Eukaryota</taxon>
        <taxon>Fungi</taxon>
        <taxon>Dikarya</taxon>
        <taxon>Basidiomycota</taxon>
        <taxon>Agaricomycotina</taxon>
        <taxon>Agaricomycetes</taxon>
        <taxon>Agaricomycetidae</taxon>
        <taxon>Boletales</taxon>
        <taxon>Paxilineae</taxon>
        <taxon>Paxillaceae</taxon>
        <taxon>Paxillus</taxon>
    </lineage>
</organism>
<name>A0A0D0BZG9_9AGAM</name>
<sequence>MANLSLERHPNFMGEAHRAIHDALTQAVKKNNQQVMEHLIAAWDADHNLQKAEQAQRGQEAEALQLAEEEALCEHREAEKC</sequence>
<gene>
    <name evidence="1" type="ORF">PAXRUDRAFT_18218</name>
</gene>
<dbReference type="EMBL" id="KN827490">
    <property type="protein sequence ID" value="KIK76437.1"/>
    <property type="molecule type" value="Genomic_DNA"/>
</dbReference>
<dbReference type="AlphaFoldDB" id="A0A0D0BZG9"/>
<accession>A0A0D0BZG9</accession>
<reference evidence="2" key="2">
    <citation type="submission" date="2015-01" db="EMBL/GenBank/DDBJ databases">
        <title>Evolutionary Origins and Diversification of the Mycorrhizal Mutualists.</title>
        <authorList>
            <consortium name="DOE Joint Genome Institute"/>
            <consortium name="Mycorrhizal Genomics Consortium"/>
            <person name="Kohler A."/>
            <person name="Kuo A."/>
            <person name="Nagy L.G."/>
            <person name="Floudas D."/>
            <person name="Copeland A."/>
            <person name="Barry K.W."/>
            <person name="Cichocki N."/>
            <person name="Veneault-Fourrey C."/>
            <person name="LaButti K."/>
            <person name="Lindquist E.A."/>
            <person name="Lipzen A."/>
            <person name="Lundell T."/>
            <person name="Morin E."/>
            <person name="Murat C."/>
            <person name="Riley R."/>
            <person name="Ohm R."/>
            <person name="Sun H."/>
            <person name="Tunlid A."/>
            <person name="Henrissat B."/>
            <person name="Grigoriev I.V."/>
            <person name="Hibbett D.S."/>
            <person name="Martin F."/>
        </authorList>
    </citation>
    <scope>NUCLEOTIDE SEQUENCE [LARGE SCALE GENOMIC DNA]</scope>
    <source>
        <strain evidence="2">Ve08.2h10</strain>
    </source>
</reference>
<dbReference type="InParanoid" id="A0A0D0BZG9"/>
<evidence type="ECO:0000313" key="1">
    <source>
        <dbReference type="EMBL" id="KIK76437.1"/>
    </source>
</evidence>
<proteinExistence type="predicted"/>
<evidence type="ECO:0000313" key="2">
    <source>
        <dbReference type="Proteomes" id="UP000054538"/>
    </source>
</evidence>
<dbReference type="HOGENOM" id="CLU_2574565_0_0_1"/>
<reference evidence="1 2" key="1">
    <citation type="submission" date="2014-04" db="EMBL/GenBank/DDBJ databases">
        <authorList>
            <consortium name="DOE Joint Genome Institute"/>
            <person name="Kuo A."/>
            <person name="Kohler A."/>
            <person name="Jargeat P."/>
            <person name="Nagy L.G."/>
            <person name="Floudas D."/>
            <person name="Copeland A."/>
            <person name="Barry K.W."/>
            <person name="Cichocki N."/>
            <person name="Veneault-Fourrey C."/>
            <person name="LaButti K."/>
            <person name="Lindquist E.A."/>
            <person name="Lipzen A."/>
            <person name="Lundell T."/>
            <person name="Morin E."/>
            <person name="Murat C."/>
            <person name="Sun H."/>
            <person name="Tunlid A."/>
            <person name="Henrissat B."/>
            <person name="Grigoriev I.V."/>
            <person name="Hibbett D.S."/>
            <person name="Martin F."/>
            <person name="Nordberg H.P."/>
            <person name="Cantor M.N."/>
            <person name="Hua S.X."/>
        </authorList>
    </citation>
    <scope>NUCLEOTIDE SEQUENCE [LARGE SCALE GENOMIC DNA]</scope>
    <source>
        <strain evidence="1 2">Ve08.2h10</strain>
    </source>
</reference>